<feature type="binding site" evidence="5">
    <location>
        <position position="208"/>
    </location>
    <ligand>
        <name>Zn(2+)</name>
        <dbReference type="ChEBI" id="CHEBI:29105"/>
        <label>1</label>
        <note>catalytic</note>
    </ligand>
</feature>
<dbReference type="InterPro" id="IPR050246">
    <property type="entry name" value="Class_II_FBP_aldolase"/>
</dbReference>
<evidence type="ECO:0000313" key="7">
    <source>
        <dbReference type="Proteomes" id="UP000249134"/>
    </source>
</evidence>
<comment type="cofactor">
    <cofactor evidence="5">
        <name>Zn(2+)</name>
        <dbReference type="ChEBI" id="CHEBI:29105"/>
    </cofactor>
    <text evidence="5">Binds 2 Zn(2+) ions per subunit. One is catalytic and the other provides a structural contribution.</text>
</comment>
<feature type="binding site" evidence="5">
    <location>
        <position position="180"/>
    </location>
    <ligand>
        <name>Zn(2+)</name>
        <dbReference type="ChEBI" id="CHEBI:29105"/>
        <label>1</label>
        <note>catalytic</note>
    </ligand>
</feature>
<dbReference type="GO" id="GO:0008270">
    <property type="term" value="F:zinc ion binding"/>
    <property type="evidence" value="ECO:0007669"/>
    <property type="project" value="InterPro"/>
</dbReference>
<dbReference type="NCBIfam" id="NF006626">
    <property type="entry name" value="PRK09195.1"/>
    <property type="match status" value="1"/>
</dbReference>
<feature type="binding site" evidence="5">
    <location>
        <position position="134"/>
    </location>
    <ligand>
        <name>Zn(2+)</name>
        <dbReference type="ChEBI" id="CHEBI:29105"/>
        <label>2</label>
    </ligand>
</feature>
<keyword evidence="5" id="KW-0862">Zinc</keyword>
<dbReference type="PANTHER" id="PTHR30304">
    <property type="entry name" value="D-TAGATOSE-1,6-BISPHOSPHATE ALDOLASE"/>
    <property type="match status" value="1"/>
</dbReference>
<dbReference type="GO" id="GO:0005975">
    <property type="term" value="P:carbohydrate metabolic process"/>
    <property type="evidence" value="ECO:0007669"/>
    <property type="project" value="InterPro"/>
</dbReference>
<evidence type="ECO:0000256" key="2">
    <source>
        <dbReference type="ARBA" id="ARBA00032933"/>
    </source>
</evidence>
<dbReference type="RefSeq" id="WP_066143667.1">
    <property type="nucleotide sequence ID" value="NZ_CBCSGM010000004.1"/>
</dbReference>
<organism evidence="6 7">
    <name type="scientific">Lederbergia lenta</name>
    <name type="common">Bacillus lentus</name>
    <dbReference type="NCBI Taxonomy" id="1467"/>
    <lineage>
        <taxon>Bacteria</taxon>
        <taxon>Bacillati</taxon>
        <taxon>Bacillota</taxon>
        <taxon>Bacilli</taxon>
        <taxon>Bacillales</taxon>
        <taxon>Bacillaceae</taxon>
        <taxon>Lederbergia</taxon>
    </lineage>
</organism>
<keyword evidence="5" id="KW-0479">Metal-binding</keyword>
<gene>
    <name evidence="6" type="primary">gatY</name>
    <name evidence="6" type="ORF">NCTC4824_03990</name>
</gene>
<feature type="binding site" evidence="4">
    <location>
        <position position="181"/>
    </location>
    <ligand>
        <name>dihydroxyacetone phosphate</name>
        <dbReference type="ChEBI" id="CHEBI:57642"/>
    </ligand>
</feature>
<evidence type="ECO:0000256" key="4">
    <source>
        <dbReference type="PIRSR" id="PIRSR001359-2"/>
    </source>
</evidence>
<reference evidence="6 7" key="1">
    <citation type="submission" date="2018-06" db="EMBL/GenBank/DDBJ databases">
        <authorList>
            <consortium name="Pathogen Informatics"/>
            <person name="Doyle S."/>
        </authorList>
    </citation>
    <scope>NUCLEOTIDE SEQUENCE [LARGE SCALE GENOMIC DNA]</scope>
    <source>
        <strain evidence="6 7">NCTC4824</strain>
    </source>
</reference>
<evidence type="ECO:0000256" key="5">
    <source>
        <dbReference type="PIRSR" id="PIRSR001359-3"/>
    </source>
</evidence>
<keyword evidence="6" id="KW-0456">Lyase</keyword>
<dbReference type="GO" id="GO:0009025">
    <property type="term" value="F:tagatose-bisphosphate aldolase activity"/>
    <property type="evidence" value="ECO:0007669"/>
    <property type="project" value="UniProtKB-ARBA"/>
</dbReference>
<dbReference type="AlphaFoldDB" id="A0A2X4WUE8"/>
<dbReference type="InterPro" id="IPR013785">
    <property type="entry name" value="Aldolase_TIM"/>
</dbReference>
<feature type="binding site" evidence="5">
    <location>
        <position position="83"/>
    </location>
    <ligand>
        <name>Zn(2+)</name>
        <dbReference type="ChEBI" id="CHEBI:29105"/>
        <label>1</label>
        <note>catalytic</note>
    </ligand>
</feature>
<evidence type="ECO:0000256" key="1">
    <source>
        <dbReference type="ARBA" id="ARBA00031246"/>
    </source>
</evidence>
<dbReference type="STRING" id="1348624.GCA_001591545_02948"/>
<dbReference type="InterPro" id="IPR000771">
    <property type="entry name" value="FBA_II"/>
</dbReference>
<dbReference type="Gene3D" id="3.20.20.70">
    <property type="entry name" value="Aldolase class I"/>
    <property type="match status" value="1"/>
</dbReference>
<name>A0A2X4WUE8_LEDLE</name>
<dbReference type="NCBIfam" id="NF009374">
    <property type="entry name" value="PRK12737.1"/>
    <property type="match status" value="1"/>
</dbReference>
<dbReference type="NCBIfam" id="TIGR00167">
    <property type="entry name" value="cbbA"/>
    <property type="match status" value="1"/>
</dbReference>
<protein>
    <recommendedName>
        <fullName evidence="2">D-tagatose-bisphosphate aldolase class II</fullName>
    </recommendedName>
    <alternativeName>
        <fullName evidence="1">Tagatose-bisphosphate aldolase</fullName>
    </alternativeName>
</protein>
<dbReference type="SUPFAM" id="SSF51569">
    <property type="entry name" value="Aldolase"/>
    <property type="match status" value="1"/>
</dbReference>
<dbReference type="EMBL" id="LS483476">
    <property type="protein sequence ID" value="SQI63238.1"/>
    <property type="molecule type" value="Genomic_DNA"/>
</dbReference>
<proteinExistence type="predicted"/>
<feature type="binding site" evidence="5">
    <location>
        <position position="104"/>
    </location>
    <ligand>
        <name>Zn(2+)</name>
        <dbReference type="ChEBI" id="CHEBI:29105"/>
        <label>2</label>
    </ligand>
</feature>
<dbReference type="FunFam" id="3.20.20.70:FF:000043">
    <property type="entry name" value="D-tagatose-1,6-bisphosphate aldolase subunit GatY"/>
    <property type="match status" value="1"/>
</dbReference>
<dbReference type="PIRSF" id="PIRSF001359">
    <property type="entry name" value="F_bP_aldolase_II"/>
    <property type="match status" value="1"/>
</dbReference>
<keyword evidence="7" id="KW-1185">Reference proteome</keyword>
<feature type="active site" description="Proton donor" evidence="3">
    <location>
        <position position="82"/>
    </location>
</feature>
<dbReference type="Proteomes" id="UP000249134">
    <property type="component" value="Chromosome 1"/>
</dbReference>
<sequence>MTATTTTNLLRTAQIENYAVPAFNVHNLETAKAVLEIAEELRSPVLLAATPGTIKYMGEEFLVGLMEAGRKRYNIPFEVHLDHHENIEDIKRLIDAGVRSVMIDASHHPFDENVKIVKEVVEYATKYGVFVEAELGRLSGIEDDMSVDEKDAIYTNPNEAKEFVERTGIHSLAVAIGTAHGLYKGEPKLDLERLKDIRAVVDIPLVLHGGSGLPDTLVRETINMGICKVNIATELKNAFVGGLKDYFIEHPDENDPRKYFKDAITELKQVAADKIAMCKSAQRA</sequence>
<evidence type="ECO:0000256" key="3">
    <source>
        <dbReference type="PIRSR" id="PIRSR001359-1"/>
    </source>
</evidence>
<accession>A0A2X4WUE8</accession>
<dbReference type="PANTHER" id="PTHR30304:SF0">
    <property type="entry name" value="D-TAGATOSE-1,6-BISPHOSPHATE ALDOLASE SUBUNIT GATY-RELATED"/>
    <property type="match status" value="1"/>
</dbReference>
<dbReference type="CDD" id="cd00947">
    <property type="entry name" value="TBP_aldolase_IIB"/>
    <property type="match status" value="1"/>
</dbReference>
<dbReference type="Pfam" id="PF01116">
    <property type="entry name" value="F_bP_aldolase"/>
    <property type="match status" value="1"/>
</dbReference>
<feature type="binding site" evidence="4">
    <location>
        <begin position="209"/>
        <end position="211"/>
    </location>
    <ligand>
        <name>dihydroxyacetone phosphate</name>
        <dbReference type="ChEBI" id="CHEBI:57642"/>
    </ligand>
</feature>
<evidence type="ECO:0000313" key="6">
    <source>
        <dbReference type="EMBL" id="SQI63238.1"/>
    </source>
</evidence>
<feature type="binding site" evidence="4">
    <location>
        <begin position="230"/>
        <end position="233"/>
    </location>
    <ligand>
        <name>dihydroxyacetone phosphate</name>
        <dbReference type="ChEBI" id="CHEBI:57642"/>
    </ligand>
</feature>
<dbReference type="KEGG" id="blen:NCTC4824_03990"/>